<protein>
    <recommendedName>
        <fullName evidence="7">C2H2-type domain-containing protein</fullName>
    </recommendedName>
</protein>
<dbReference type="OrthoDB" id="6343205at2759"/>
<dbReference type="PROSITE" id="PS00028">
    <property type="entry name" value="ZINC_FINGER_C2H2_1"/>
    <property type="match status" value="3"/>
</dbReference>
<dbReference type="InterPro" id="IPR011333">
    <property type="entry name" value="SKP1/BTB/POZ_sf"/>
</dbReference>
<feature type="domain" description="C2H2-type" evidence="7">
    <location>
        <begin position="901"/>
        <end position="929"/>
    </location>
</feature>
<dbReference type="GO" id="GO:0005634">
    <property type="term" value="C:nucleus"/>
    <property type="evidence" value="ECO:0007669"/>
    <property type="project" value="TreeGrafter"/>
</dbReference>
<keyword evidence="4" id="KW-0862">Zinc</keyword>
<evidence type="ECO:0000256" key="6">
    <source>
        <dbReference type="SAM" id="MobiDB-lite"/>
    </source>
</evidence>
<dbReference type="InterPro" id="IPR036236">
    <property type="entry name" value="Znf_C2H2_sf"/>
</dbReference>
<keyword evidence="3 5" id="KW-0863">Zinc-finger</keyword>
<comment type="caution">
    <text evidence="8">The sequence shown here is derived from an EMBL/GenBank/DDBJ whole genome shotgun (WGS) entry which is preliminary data.</text>
</comment>
<feature type="region of interest" description="Disordered" evidence="6">
    <location>
        <begin position="349"/>
        <end position="418"/>
    </location>
</feature>
<dbReference type="Gene3D" id="3.30.160.60">
    <property type="entry name" value="Classic Zinc Finger"/>
    <property type="match status" value="2"/>
</dbReference>
<dbReference type="Proteomes" id="UP000318571">
    <property type="component" value="Chromosome 3"/>
</dbReference>
<dbReference type="STRING" id="6832.A0A553P723"/>
<dbReference type="SUPFAM" id="SSF57667">
    <property type="entry name" value="beta-beta-alpha zinc fingers"/>
    <property type="match status" value="3"/>
</dbReference>
<dbReference type="PANTHER" id="PTHR24409:SF295">
    <property type="entry name" value="AZ2-RELATED"/>
    <property type="match status" value="1"/>
</dbReference>
<feature type="compositionally biased region" description="Acidic residues" evidence="6">
    <location>
        <begin position="393"/>
        <end position="406"/>
    </location>
</feature>
<dbReference type="EMBL" id="VCGU01000007">
    <property type="protein sequence ID" value="TRY73486.1"/>
    <property type="molecule type" value="Genomic_DNA"/>
</dbReference>
<dbReference type="GO" id="GO:0000981">
    <property type="term" value="F:DNA-binding transcription factor activity, RNA polymerase II-specific"/>
    <property type="evidence" value="ECO:0007669"/>
    <property type="project" value="TreeGrafter"/>
</dbReference>
<dbReference type="GO" id="GO:0008270">
    <property type="term" value="F:zinc ion binding"/>
    <property type="evidence" value="ECO:0007669"/>
    <property type="project" value="UniProtKB-KW"/>
</dbReference>
<evidence type="ECO:0000256" key="4">
    <source>
        <dbReference type="ARBA" id="ARBA00022833"/>
    </source>
</evidence>
<evidence type="ECO:0000256" key="1">
    <source>
        <dbReference type="ARBA" id="ARBA00022723"/>
    </source>
</evidence>
<proteinExistence type="predicted"/>
<dbReference type="PROSITE" id="PS50157">
    <property type="entry name" value="ZINC_FINGER_C2H2_2"/>
    <property type="match status" value="3"/>
</dbReference>
<dbReference type="InterPro" id="IPR013087">
    <property type="entry name" value="Znf_C2H2_type"/>
</dbReference>
<keyword evidence="1" id="KW-0479">Metal-binding</keyword>
<reference evidence="8 9" key="1">
    <citation type="journal article" date="2018" name="Nat. Ecol. Evol.">
        <title>Genomic signatures of mitonuclear coevolution across populations of Tigriopus californicus.</title>
        <authorList>
            <person name="Barreto F.S."/>
            <person name="Watson E.T."/>
            <person name="Lima T.G."/>
            <person name="Willett C.S."/>
            <person name="Edmands S."/>
            <person name="Li W."/>
            <person name="Burton R.S."/>
        </authorList>
    </citation>
    <scope>NUCLEOTIDE SEQUENCE [LARGE SCALE GENOMIC DNA]</scope>
    <source>
        <strain evidence="8 9">San Diego</strain>
    </source>
</reference>
<dbReference type="Pfam" id="PF00096">
    <property type="entry name" value="zf-C2H2"/>
    <property type="match status" value="1"/>
</dbReference>
<evidence type="ECO:0000313" key="8">
    <source>
        <dbReference type="EMBL" id="TRY73486.1"/>
    </source>
</evidence>
<dbReference type="Gene3D" id="3.30.710.10">
    <property type="entry name" value="Potassium Channel Kv1.1, Chain A"/>
    <property type="match status" value="1"/>
</dbReference>
<evidence type="ECO:0000256" key="5">
    <source>
        <dbReference type="PROSITE-ProRule" id="PRU00042"/>
    </source>
</evidence>
<name>A0A553P723_TIGCA</name>
<gene>
    <name evidence="8" type="ORF">TCAL_05053</name>
</gene>
<dbReference type="FunFam" id="3.30.160.60:FF:000086">
    <property type="entry name" value="transcription factor E4F1 isoform X1"/>
    <property type="match status" value="1"/>
</dbReference>
<feature type="domain" description="C2H2-type" evidence="7">
    <location>
        <begin position="870"/>
        <end position="898"/>
    </location>
</feature>
<organism evidence="8 9">
    <name type="scientific">Tigriopus californicus</name>
    <name type="common">Marine copepod</name>
    <dbReference type="NCBI Taxonomy" id="6832"/>
    <lineage>
        <taxon>Eukaryota</taxon>
        <taxon>Metazoa</taxon>
        <taxon>Ecdysozoa</taxon>
        <taxon>Arthropoda</taxon>
        <taxon>Crustacea</taxon>
        <taxon>Multicrustacea</taxon>
        <taxon>Hexanauplia</taxon>
        <taxon>Copepoda</taxon>
        <taxon>Harpacticoida</taxon>
        <taxon>Harpacticidae</taxon>
        <taxon>Tigriopus</taxon>
    </lineage>
</organism>
<dbReference type="AlphaFoldDB" id="A0A553P723"/>
<accession>A0A553P723</accession>
<evidence type="ECO:0000256" key="2">
    <source>
        <dbReference type="ARBA" id="ARBA00022737"/>
    </source>
</evidence>
<dbReference type="OMA" id="DDRISCA"/>
<dbReference type="PANTHER" id="PTHR24409">
    <property type="entry name" value="ZINC FINGER PROTEIN 142"/>
    <property type="match status" value="1"/>
</dbReference>
<evidence type="ECO:0000259" key="7">
    <source>
        <dbReference type="PROSITE" id="PS50157"/>
    </source>
</evidence>
<dbReference type="GO" id="GO:0000977">
    <property type="term" value="F:RNA polymerase II transcription regulatory region sequence-specific DNA binding"/>
    <property type="evidence" value="ECO:0007669"/>
    <property type="project" value="TreeGrafter"/>
</dbReference>
<dbReference type="SMART" id="SM00355">
    <property type="entry name" value="ZnF_C2H2"/>
    <property type="match status" value="7"/>
</dbReference>
<evidence type="ECO:0000256" key="3">
    <source>
        <dbReference type="ARBA" id="ARBA00022771"/>
    </source>
</evidence>
<sequence length="985" mass="111899">MEDVSPEAASRRSHFDEIRAFFARQTFCDLRICGRDPREAVDCHRIVLLSVSKTCRQLLTPEEDALQFAEIDSTRIRSFVHALYAALGQDQPFEDDPALTTLDGQVFEAFQIQTKLAPPCPALPELPESVQQVMKRLDTLDSVFKSRRSPALNIATHLKIKYEDSRPVYEFHVKDEPMDFGLGVDDDLIAVHDADRYSSDFNEPDYGYHDGEDFVVEDEDFDPPGSDDEGGLADDGFERRLSVRAQRGQAAIRYVRSMIKPPARENQRERKQRLAKLRVFKQRMSEDQPITKRTKHILSGVHLSDLDSSSAERVRELLFQSGGAQLNDLIHPPANETPRERRSRMVALARKRKRAGKPLEEQKTPKKIKYLDDDESVESQSQAPPAETKDDTTESEDSDSDGENSTDGDKRSKKKPMVILGTKDSAQVLEVLKKNLAFVSRGAGDETDTVDVNGALRMIKHAHGVLPVSVTTLALRHEGQIGRTVPLLTTMEHESLAIFGISASESGEIRGKPLAWSDPEQDFEVKVQFDQTAQAFSQVYGLPQATVLNSRAILSHQEWSGEPRGNSYSDLYKRLFNTATRPELEQDLQDPVLIEATTPPEATYAKVQLPLKNWPLQIDPALEAFQEIVVIGLYPHAIDCKRIARIEDPTQFAFLCMRILFLVWGRGNGKFKIRLPDPIIDRYMDMGRIVYRKHTCEKLLAQEGELPRNLPVRTCELCGITITENSNLSKWSRHLLQHKIETYQCSCDVLMNSFMDRKRHYKSHHHGKHGLPLEDPNANLKPVILRRPHSKRFAYVCNSCGLECADGTDLAKHIGVCDGLVQCQICLEKLFGLEKYYDHMRNSHDGKFDQTKFAYFFSNHSKFKQCKKKISCDQCPKTFVDPVVFKKHWAQIHGSESDRPYKCAECEKSFVNKANLKEHLLSVHIRTRPYICRYEGCKSDFNCSANLYAHEKKVHGEKLGSALSIHKVVTDEQMLQYSYILGNGP</sequence>
<keyword evidence="2" id="KW-0677">Repeat</keyword>
<keyword evidence="9" id="KW-1185">Reference proteome</keyword>
<evidence type="ECO:0000313" key="9">
    <source>
        <dbReference type="Proteomes" id="UP000318571"/>
    </source>
</evidence>
<feature type="domain" description="C2H2-type" evidence="7">
    <location>
        <begin position="930"/>
        <end position="955"/>
    </location>
</feature>